<comment type="caution">
    <text evidence="2">The sequence shown here is derived from an EMBL/GenBank/DDBJ whole genome shotgun (WGS) entry which is preliminary data.</text>
</comment>
<dbReference type="PROSITE" id="PS51257">
    <property type="entry name" value="PROKAR_LIPOPROTEIN"/>
    <property type="match status" value="1"/>
</dbReference>
<accession>A0ABW5CVF2</accession>
<evidence type="ECO:0000256" key="1">
    <source>
        <dbReference type="SAM" id="SignalP"/>
    </source>
</evidence>
<protein>
    <submittedName>
        <fullName evidence="2">DUF6503 family protein</fullName>
    </submittedName>
</protein>
<dbReference type="RefSeq" id="WP_250427456.1">
    <property type="nucleotide sequence ID" value="NZ_JALPRR010000001.1"/>
</dbReference>
<keyword evidence="1" id="KW-0732">Signal</keyword>
<evidence type="ECO:0000313" key="2">
    <source>
        <dbReference type="EMBL" id="MFD2245809.1"/>
    </source>
</evidence>
<gene>
    <name evidence="2" type="ORF">ACFSKP_06050</name>
</gene>
<name>A0ABW5CVF2_9BACT</name>
<evidence type="ECO:0000313" key="3">
    <source>
        <dbReference type="Proteomes" id="UP001597374"/>
    </source>
</evidence>
<reference evidence="3" key="1">
    <citation type="journal article" date="2019" name="Int. J. Syst. Evol. Microbiol.">
        <title>The Global Catalogue of Microorganisms (GCM) 10K type strain sequencing project: providing services to taxonomists for standard genome sequencing and annotation.</title>
        <authorList>
            <consortium name="The Broad Institute Genomics Platform"/>
            <consortium name="The Broad Institute Genome Sequencing Center for Infectious Disease"/>
            <person name="Wu L."/>
            <person name="Ma J."/>
        </authorList>
    </citation>
    <scope>NUCLEOTIDE SEQUENCE [LARGE SCALE GENOMIC DNA]</scope>
    <source>
        <strain evidence="3">CGMCC 4.1782</strain>
    </source>
</reference>
<feature type="chain" id="PRO_5045733364" evidence="1">
    <location>
        <begin position="30"/>
        <end position="258"/>
    </location>
</feature>
<organism evidence="2 3">
    <name type="scientific">Pontibacter ruber</name>
    <dbReference type="NCBI Taxonomy" id="1343895"/>
    <lineage>
        <taxon>Bacteria</taxon>
        <taxon>Pseudomonadati</taxon>
        <taxon>Bacteroidota</taxon>
        <taxon>Cytophagia</taxon>
        <taxon>Cytophagales</taxon>
        <taxon>Hymenobacteraceae</taxon>
        <taxon>Pontibacter</taxon>
    </lineage>
</organism>
<feature type="signal peptide" evidence="1">
    <location>
        <begin position="1"/>
        <end position="29"/>
    </location>
</feature>
<sequence>MNRFLSLLKTKLYVAVSMALLLFASGCEPEQPDAQQIIDQAIAAHGGEKYNKGVITFRLRDRQYRVLRDGGAYVYSRTFQDSTGQRVHDVLRNSGFSRTINDAAAEVTDEKKQAYSNSINSVVYFALLPYALNDAAVRKQYLGEATVKGQPYHKIKVTFAQEGGGQDYQDEYVYWFHQQNHTMDYLAYSFKEDGGGTRFREAVNPRTVGGIRFQDYINYTTKEQAPLERYDELFEAGKLEKISDINLEEIQVSKLPTM</sequence>
<dbReference type="EMBL" id="JBHUIM010000001">
    <property type="protein sequence ID" value="MFD2245809.1"/>
    <property type="molecule type" value="Genomic_DNA"/>
</dbReference>
<keyword evidence="3" id="KW-1185">Reference proteome</keyword>
<dbReference type="InterPro" id="IPR045444">
    <property type="entry name" value="DUF6503"/>
</dbReference>
<dbReference type="Proteomes" id="UP001597374">
    <property type="component" value="Unassembled WGS sequence"/>
</dbReference>
<proteinExistence type="predicted"/>
<dbReference type="Pfam" id="PF20113">
    <property type="entry name" value="DUF6503"/>
    <property type="match status" value="1"/>
</dbReference>